<reference evidence="4" key="1">
    <citation type="journal article" date="2014" name="Front. Microbiol.">
        <title>High frequency of phylogenetically diverse reductive dehalogenase-homologous genes in deep subseafloor sedimentary metagenomes.</title>
        <authorList>
            <person name="Kawai M."/>
            <person name="Futagami T."/>
            <person name="Toyoda A."/>
            <person name="Takaki Y."/>
            <person name="Nishi S."/>
            <person name="Hori S."/>
            <person name="Arai W."/>
            <person name="Tsubouchi T."/>
            <person name="Morono Y."/>
            <person name="Uchiyama I."/>
            <person name="Ito T."/>
            <person name="Fujiyama A."/>
            <person name="Inagaki F."/>
            <person name="Takami H."/>
        </authorList>
    </citation>
    <scope>NUCLEOTIDE SEQUENCE</scope>
    <source>
        <strain evidence="4">Expedition CK06-06</strain>
    </source>
</reference>
<name>X1LRM1_9ZZZZ</name>
<dbReference type="PANTHER" id="PTHR12829:SF7">
    <property type="entry name" value="N6-ADENOSINE-METHYLTRANSFERASE CATALYTIC SUBUNIT"/>
    <property type="match status" value="1"/>
</dbReference>
<organism evidence="4">
    <name type="scientific">marine sediment metagenome</name>
    <dbReference type="NCBI Taxonomy" id="412755"/>
    <lineage>
        <taxon>unclassified sequences</taxon>
        <taxon>metagenomes</taxon>
        <taxon>ecological metagenomes</taxon>
    </lineage>
</organism>
<dbReference type="GO" id="GO:0032259">
    <property type="term" value="P:methylation"/>
    <property type="evidence" value="ECO:0007669"/>
    <property type="project" value="UniProtKB-KW"/>
</dbReference>
<proteinExistence type="predicted"/>
<dbReference type="GO" id="GO:0008173">
    <property type="term" value="F:RNA methyltransferase activity"/>
    <property type="evidence" value="ECO:0007669"/>
    <property type="project" value="UniProtKB-ARBA"/>
</dbReference>
<dbReference type="AlphaFoldDB" id="X1LRM1"/>
<dbReference type="InterPro" id="IPR007757">
    <property type="entry name" value="MT-A70-like"/>
</dbReference>
<keyword evidence="1" id="KW-0489">Methyltransferase</keyword>
<keyword evidence="3" id="KW-0949">S-adenosyl-L-methionine</keyword>
<evidence type="ECO:0000256" key="3">
    <source>
        <dbReference type="ARBA" id="ARBA00022691"/>
    </source>
</evidence>
<dbReference type="EMBL" id="BARV01001489">
    <property type="protein sequence ID" value="GAH96803.1"/>
    <property type="molecule type" value="Genomic_DNA"/>
</dbReference>
<dbReference type="PANTHER" id="PTHR12829">
    <property type="entry name" value="N6-ADENOSINE-METHYLTRANSFERASE"/>
    <property type="match status" value="1"/>
</dbReference>
<evidence type="ECO:0000256" key="2">
    <source>
        <dbReference type="ARBA" id="ARBA00022679"/>
    </source>
</evidence>
<sequence length="119" mass="13967">IEVLESWGFKYKTIGFNWIKKYKSGSFCVNFSPWTLKSWELCLIGIKGTMGKYKKINNIKGLLMEDRTTHSKKPDEARRRIDKLFGEIPKIELFARQRADGWDCYGDQLDSTIQKKIKL</sequence>
<dbReference type="PROSITE" id="PS51143">
    <property type="entry name" value="MT_A70"/>
    <property type="match status" value="1"/>
</dbReference>
<protein>
    <submittedName>
        <fullName evidence="4">Uncharacterized protein</fullName>
    </submittedName>
</protein>
<gene>
    <name evidence="4" type="ORF">S06H3_04288</name>
</gene>
<dbReference type="GO" id="GO:0008757">
    <property type="term" value="F:S-adenosylmethionine-dependent methyltransferase activity"/>
    <property type="evidence" value="ECO:0007669"/>
    <property type="project" value="UniProtKB-ARBA"/>
</dbReference>
<evidence type="ECO:0000256" key="1">
    <source>
        <dbReference type="ARBA" id="ARBA00022603"/>
    </source>
</evidence>
<accession>X1LRM1</accession>
<keyword evidence="2" id="KW-0808">Transferase</keyword>
<dbReference type="Pfam" id="PF05063">
    <property type="entry name" value="MT-A70"/>
    <property type="match status" value="1"/>
</dbReference>
<feature type="non-terminal residue" evidence="4">
    <location>
        <position position="1"/>
    </location>
</feature>
<evidence type="ECO:0000313" key="4">
    <source>
        <dbReference type="EMBL" id="GAH96803.1"/>
    </source>
</evidence>
<comment type="caution">
    <text evidence="4">The sequence shown here is derived from an EMBL/GenBank/DDBJ whole genome shotgun (WGS) entry which is preliminary data.</text>
</comment>